<dbReference type="InterPro" id="IPR036869">
    <property type="entry name" value="J_dom_sf"/>
</dbReference>
<dbReference type="CDD" id="cd06257">
    <property type="entry name" value="DnaJ"/>
    <property type="match status" value="1"/>
</dbReference>
<proteinExistence type="predicted"/>
<dbReference type="PANTHER" id="PTHR45286:SF1">
    <property type="entry name" value="CHAPERONE DNAJ-DOMAIN SUPERFAMILY PROTEIN"/>
    <property type="match status" value="1"/>
</dbReference>
<dbReference type="PROSITE" id="PS50076">
    <property type="entry name" value="DNAJ_2"/>
    <property type="match status" value="1"/>
</dbReference>
<dbReference type="KEGG" id="mnt:21392760"/>
<reference evidence="3" key="1">
    <citation type="submission" date="2013-01" db="EMBL/GenBank/DDBJ databases">
        <title>Draft Genome Sequence of a Mulberry Tree, Morus notabilis C.K. Schneid.</title>
        <authorList>
            <person name="He N."/>
            <person name="Zhao S."/>
        </authorList>
    </citation>
    <scope>NUCLEOTIDE SEQUENCE</scope>
</reference>
<sequence length="537" mass="61414">MNYPTGSAITAGENRRRWTYIAIIQPNRGGANRCLLFLYPSWRAQWFSGGAESARSEFSGQNAYELLGVSETSSFAEIKASFRKLAKETHPDLAVSKSDSAASQRFVQILAAYEVLSDSEKRTHYDSYLFSQRKLLQKQSREDVTFYVYNSHVSTYKQLEVVEWLKWYRSAIKDILSEKQVVVGTGYFDVLERDFYSAIQQAYYGPVIESTDFLPDRFEAEERSVYETPEVLHLVSGRDLFGMVCVVNKFPELSFCSKQKLNSPTSVNLGICQSGENECMSMSFNGGNENDFENSQLKDWNVEDHKLHAYTDLELHVYGRVVALATRVPPKGYSNGIENKEDEDRIHVFLNSYECPEKISKGFTKEPVSGGVVGSRIPLGTITGLGTSAEEGSCFVYNSSGTKTHVIMKHRTLMVRHMHWYGVGEEVSVCECRCSRARLPPSKFWLFEPRCGMHDVGGWYVETFGRDKKGWTVPSQRYWDGFDPSEQFEKRLHPAMYLLALAYRTLDLEDARIRKRTVVDIVERKLSRILNWCKKLI</sequence>
<dbReference type="STRING" id="981085.W9QY39"/>
<dbReference type="SUPFAM" id="SSF46565">
    <property type="entry name" value="Chaperone J-domain"/>
    <property type="match status" value="1"/>
</dbReference>
<dbReference type="eggNOG" id="KOG0715">
    <property type="taxonomic scope" value="Eukaryota"/>
</dbReference>
<protein>
    <submittedName>
        <fullName evidence="2">DnaJ homolog subfamily C member 16</fullName>
    </submittedName>
</protein>
<dbReference type="InterPro" id="IPR018253">
    <property type="entry name" value="DnaJ_domain_CS"/>
</dbReference>
<dbReference type="Gene3D" id="1.10.287.110">
    <property type="entry name" value="DnaJ domain"/>
    <property type="match status" value="1"/>
</dbReference>
<dbReference type="InterPro" id="IPR001623">
    <property type="entry name" value="DnaJ_domain"/>
</dbReference>
<name>W9QY39_9ROSA</name>
<dbReference type="PANTHER" id="PTHR45286">
    <property type="entry name" value="CHAPERONE DNAJ-DOMAIN SUPERFAMILY PROTEIN"/>
    <property type="match status" value="1"/>
</dbReference>
<accession>W9QY39</accession>
<organism evidence="2 3">
    <name type="scientific">Morus notabilis</name>
    <dbReference type="NCBI Taxonomy" id="981085"/>
    <lineage>
        <taxon>Eukaryota</taxon>
        <taxon>Viridiplantae</taxon>
        <taxon>Streptophyta</taxon>
        <taxon>Embryophyta</taxon>
        <taxon>Tracheophyta</taxon>
        <taxon>Spermatophyta</taxon>
        <taxon>Magnoliopsida</taxon>
        <taxon>eudicotyledons</taxon>
        <taxon>Gunneridae</taxon>
        <taxon>Pentapetalae</taxon>
        <taxon>rosids</taxon>
        <taxon>fabids</taxon>
        <taxon>Rosales</taxon>
        <taxon>Moraceae</taxon>
        <taxon>Moreae</taxon>
        <taxon>Morus</taxon>
    </lineage>
</organism>
<keyword evidence="3" id="KW-1185">Reference proteome</keyword>
<dbReference type="EMBL" id="KE343405">
    <property type="protein sequence ID" value="EXB28741.1"/>
    <property type="molecule type" value="Genomic_DNA"/>
</dbReference>
<evidence type="ECO:0000259" key="1">
    <source>
        <dbReference type="PROSITE" id="PS50076"/>
    </source>
</evidence>
<dbReference type="PRINTS" id="PR00625">
    <property type="entry name" value="JDOMAIN"/>
</dbReference>
<dbReference type="AlphaFoldDB" id="W9QY39"/>
<dbReference type="Proteomes" id="UP000030645">
    <property type="component" value="Unassembled WGS sequence"/>
</dbReference>
<feature type="domain" description="J" evidence="1">
    <location>
        <begin position="62"/>
        <end position="129"/>
    </location>
</feature>
<gene>
    <name evidence="2" type="ORF">L484_009427</name>
</gene>
<evidence type="ECO:0000313" key="3">
    <source>
        <dbReference type="Proteomes" id="UP000030645"/>
    </source>
</evidence>
<dbReference type="PROSITE" id="PS00636">
    <property type="entry name" value="DNAJ_1"/>
    <property type="match status" value="1"/>
</dbReference>
<dbReference type="SMART" id="SM00271">
    <property type="entry name" value="DnaJ"/>
    <property type="match status" value="1"/>
</dbReference>
<evidence type="ECO:0000313" key="2">
    <source>
        <dbReference type="EMBL" id="EXB28741.1"/>
    </source>
</evidence>
<dbReference type="OrthoDB" id="445556at2759"/>
<dbReference type="Pfam" id="PF00226">
    <property type="entry name" value="DnaJ"/>
    <property type="match status" value="1"/>
</dbReference>